<accession>A0A9X8P548</accession>
<dbReference type="Gene3D" id="3.50.50.60">
    <property type="entry name" value="FAD/NAD(P)-binding domain"/>
    <property type="match status" value="1"/>
</dbReference>
<evidence type="ECO:0000313" key="2">
    <source>
        <dbReference type="EMBL" id="RYC44064.1"/>
    </source>
</evidence>
<dbReference type="Pfam" id="PF07992">
    <property type="entry name" value="Pyr_redox_2"/>
    <property type="match status" value="1"/>
</dbReference>
<dbReference type="PANTHER" id="PTHR43106">
    <property type="entry name" value="DEHYDROGENASE-RELATED"/>
    <property type="match status" value="1"/>
</dbReference>
<protein>
    <recommendedName>
        <fullName evidence="1">FAD/NAD(P)-binding domain-containing protein</fullName>
    </recommendedName>
</protein>
<dbReference type="PANTHER" id="PTHR43106:SF1">
    <property type="entry name" value="DEHYDROGENASE-RELATED"/>
    <property type="match status" value="1"/>
</dbReference>
<dbReference type="GO" id="GO:0016491">
    <property type="term" value="F:oxidoreductase activity"/>
    <property type="evidence" value="ECO:0007669"/>
    <property type="project" value="InterPro"/>
</dbReference>
<dbReference type="InterPro" id="IPR023753">
    <property type="entry name" value="FAD/NAD-binding_dom"/>
</dbReference>
<gene>
    <name evidence="2" type="ORF">CLR69_03195</name>
</gene>
<dbReference type="EMBL" id="NWTM01000001">
    <property type="protein sequence ID" value="RYC44064.1"/>
    <property type="molecule type" value="Genomic_DNA"/>
</dbReference>
<reference evidence="2 3" key="1">
    <citation type="journal article" date="2018" name="Syst. Appl. Microbiol.">
        <title>Pectobacterium zantedeschiae sp. nov. a new species of a soft rot pathogen isolated from Calla lily (Zantedeschia spp.).</title>
        <authorList>
            <person name="Waleron M."/>
            <person name="Misztak A."/>
            <person name="Waleron M."/>
            <person name="Franczuk M."/>
            <person name="Jonca J."/>
            <person name="Wielgomas B."/>
            <person name="Mikicinski A."/>
            <person name="Popovic T."/>
            <person name="Waleron K."/>
        </authorList>
    </citation>
    <scope>NUCLEOTIDE SEQUENCE [LARGE SCALE GENOMIC DNA]</scope>
    <source>
        <strain evidence="2 3">9M</strain>
    </source>
</reference>
<name>A0A9X8P548_9GAMM</name>
<dbReference type="AlphaFoldDB" id="A0A9X8P548"/>
<feature type="domain" description="FAD/NAD(P)-binding" evidence="1">
    <location>
        <begin position="4"/>
        <end position="189"/>
    </location>
</feature>
<dbReference type="InterPro" id="IPR036188">
    <property type="entry name" value="FAD/NAD-bd_sf"/>
</dbReference>
<dbReference type="RefSeq" id="WP_129711665.1">
    <property type="nucleotide sequence ID" value="NZ_JBEHFA010000003.1"/>
</dbReference>
<evidence type="ECO:0000259" key="1">
    <source>
        <dbReference type="Pfam" id="PF07992"/>
    </source>
</evidence>
<organism evidence="2 3">
    <name type="scientific">Pectobacterium zantedeschiae</name>
    <dbReference type="NCBI Taxonomy" id="2034769"/>
    <lineage>
        <taxon>Bacteria</taxon>
        <taxon>Pseudomonadati</taxon>
        <taxon>Pseudomonadota</taxon>
        <taxon>Gammaproteobacteria</taxon>
        <taxon>Enterobacterales</taxon>
        <taxon>Pectobacteriaceae</taxon>
        <taxon>Pectobacterium</taxon>
    </lineage>
</organism>
<dbReference type="Proteomes" id="UP001138460">
    <property type="component" value="Unassembled WGS sequence"/>
</dbReference>
<dbReference type="SUPFAM" id="SSF51905">
    <property type="entry name" value="FAD/NAD(P)-binding domain"/>
    <property type="match status" value="1"/>
</dbReference>
<comment type="caution">
    <text evidence="2">The sequence shown here is derived from an EMBL/GenBank/DDBJ whole genome shotgun (WGS) entry which is preliminary data.</text>
</comment>
<keyword evidence="3" id="KW-1185">Reference proteome</keyword>
<evidence type="ECO:0000313" key="3">
    <source>
        <dbReference type="Proteomes" id="UP001138460"/>
    </source>
</evidence>
<sequence length="422" mass="46685">MSEYDVAVIGAGPAGLAAVQNLDKFECSVLLIDQGRSIFERDKDLESELTQGHGGAGLYSDGKFSFFPSASNLWNLPRSKDLRAAYDWTCNLLKSYGLDTPPYPSNPEDYAVGAGEWVLKAYPSDYLSLQARIELIGQLVSHLSADIATETQVHSYLYNKDDDRFELILEGASNERYTVKAKRLIIASGRFGPLWKALDVPRSFQRLEVGFRIEQPHERSFFNGMTQLDPKLKLQSEDGNVEWRTFCACRNGETVFTETQQLWTVSGHSDGPASGKSNVGFNTRILDEKLAINAIESVIVAMRDKHSYFRVSLQDALQGNTDAIDALDKVYGKKLREIMLLGVQKLIGKFPSIDHSQTRLIGPTLEGVGWYPCVDGNLRMPDIPAWVAGDACGLFRGIVAAFISGHYAADSVINELVSKGRA</sequence>
<proteinExistence type="predicted"/>
<dbReference type="OrthoDB" id="9772594at2"/>